<name>A0ABD2VIF7_9SOLN</name>
<comment type="caution">
    <text evidence="1">The sequence shown here is derived from an EMBL/GenBank/DDBJ whole genome shotgun (WGS) entry which is preliminary data.</text>
</comment>
<gene>
    <name evidence="1" type="ORF">AABB24_000672</name>
</gene>
<keyword evidence="2" id="KW-1185">Reference proteome</keyword>
<organism evidence="1 2">
    <name type="scientific">Solanum stoloniferum</name>
    <dbReference type="NCBI Taxonomy" id="62892"/>
    <lineage>
        <taxon>Eukaryota</taxon>
        <taxon>Viridiplantae</taxon>
        <taxon>Streptophyta</taxon>
        <taxon>Embryophyta</taxon>
        <taxon>Tracheophyta</taxon>
        <taxon>Spermatophyta</taxon>
        <taxon>Magnoliopsida</taxon>
        <taxon>eudicotyledons</taxon>
        <taxon>Gunneridae</taxon>
        <taxon>Pentapetalae</taxon>
        <taxon>asterids</taxon>
        <taxon>lamiids</taxon>
        <taxon>Solanales</taxon>
        <taxon>Solanaceae</taxon>
        <taxon>Solanoideae</taxon>
        <taxon>Solaneae</taxon>
        <taxon>Solanum</taxon>
    </lineage>
</organism>
<dbReference type="EMBL" id="JBJKTR010000001">
    <property type="protein sequence ID" value="KAL3380161.1"/>
    <property type="molecule type" value="Genomic_DNA"/>
</dbReference>
<protein>
    <submittedName>
        <fullName evidence="1">Uncharacterized protein</fullName>
    </submittedName>
</protein>
<dbReference type="AlphaFoldDB" id="A0ABD2VIF7"/>
<evidence type="ECO:0000313" key="2">
    <source>
        <dbReference type="Proteomes" id="UP001627284"/>
    </source>
</evidence>
<accession>A0ABD2VIF7</accession>
<evidence type="ECO:0000313" key="1">
    <source>
        <dbReference type="EMBL" id="KAL3380161.1"/>
    </source>
</evidence>
<dbReference type="Proteomes" id="UP001627284">
    <property type="component" value="Unassembled WGS sequence"/>
</dbReference>
<reference evidence="1 2" key="1">
    <citation type="submission" date="2024-05" db="EMBL/GenBank/DDBJ databases">
        <title>De novo assembly of an allotetraploid wild potato.</title>
        <authorList>
            <person name="Hosaka A.J."/>
        </authorList>
    </citation>
    <scope>NUCLEOTIDE SEQUENCE [LARGE SCALE GENOMIC DNA]</scope>
    <source>
        <tissue evidence="1">Young leaves</tissue>
    </source>
</reference>
<sequence length="102" mass="12144">MIHSSVLIVFFLFSLHKFPRIEFFGLLFALYFELGLKPNAFPIFFLSQPLYIRKLLQVLETQYVAENYFKAQEMSCIHIVYISIHSFIQQTQAKKCENTKMR</sequence>
<proteinExistence type="predicted"/>